<dbReference type="GO" id="GO:0005737">
    <property type="term" value="C:cytoplasm"/>
    <property type="evidence" value="ECO:0007669"/>
    <property type="project" value="TreeGrafter"/>
</dbReference>
<dbReference type="FunFam" id="3.40.190.10:FF:000005">
    <property type="entry name" value="Porphobilinogen deaminase"/>
    <property type="match status" value="1"/>
</dbReference>
<dbReference type="EC" id="2.5.1.61" evidence="3"/>
<dbReference type="Proteomes" id="UP000299102">
    <property type="component" value="Unassembled WGS sequence"/>
</dbReference>
<dbReference type="AlphaFoldDB" id="A0A4C2A9B4"/>
<evidence type="ECO:0000313" key="7">
    <source>
        <dbReference type="EMBL" id="GBP97286.1"/>
    </source>
</evidence>
<evidence type="ECO:0000259" key="6">
    <source>
        <dbReference type="Pfam" id="PF01379"/>
    </source>
</evidence>
<dbReference type="NCBIfam" id="TIGR00212">
    <property type="entry name" value="hemC"/>
    <property type="match status" value="1"/>
</dbReference>
<dbReference type="PANTHER" id="PTHR11557">
    <property type="entry name" value="PORPHOBILINOGEN DEAMINASE"/>
    <property type="match status" value="1"/>
</dbReference>
<proteinExistence type="inferred from homology"/>
<gene>
    <name evidence="7" type="primary">hemC</name>
    <name evidence="7" type="ORF">EVAR_70287_1</name>
</gene>
<keyword evidence="8" id="KW-1185">Reference proteome</keyword>
<dbReference type="STRING" id="151549.A0A4C2A9B4"/>
<dbReference type="InterPro" id="IPR000860">
    <property type="entry name" value="HemC"/>
</dbReference>
<dbReference type="EMBL" id="BGZK01002911">
    <property type="protein sequence ID" value="GBP97286.1"/>
    <property type="molecule type" value="Genomic_DNA"/>
</dbReference>
<keyword evidence="4" id="KW-0808">Transferase</keyword>
<sequence>MSTLGDRILDISLPKIGEKSLFTKDLEDALRNETVDFVVHSLKDLPTSLPEGLAIGAVFEREDPRDALVLRADLKEHSLATLPPGSVIGTSSLRRTAQFVVHGAFERCRCERNLNTRLRKLDSDSKDYAALLLAKSGLSRMGWEHRISKILPCSEMMYATGQGALAVECRADARAILAMMEKHNHAETYCRVLAERSFLKTLGHKSRVPNQWGAPAKGGAMRLHF</sequence>
<evidence type="ECO:0000313" key="8">
    <source>
        <dbReference type="Proteomes" id="UP000299102"/>
    </source>
</evidence>
<evidence type="ECO:0000256" key="5">
    <source>
        <dbReference type="ARBA" id="ARBA00023244"/>
    </source>
</evidence>
<name>A0A4C2A9B4_EUMVA</name>
<dbReference type="PRINTS" id="PR00151">
    <property type="entry name" value="PORPHBDMNASE"/>
</dbReference>
<comment type="cofactor">
    <cofactor evidence="1">
        <name>dipyrromethane</name>
        <dbReference type="ChEBI" id="CHEBI:60342"/>
    </cofactor>
</comment>
<dbReference type="InterPro" id="IPR022417">
    <property type="entry name" value="Porphobilin_deaminase_N"/>
</dbReference>
<dbReference type="Pfam" id="PF01379">
    <property type="entry name" value="Porphobil_deam"/>
    <property type="match status" value="1"/>
</dbReference>
<comment type="caution">
    <text evidence="7">The sequence shown here is derived from an EMBL/GenBank/DDBJ whole genome shotgun (WGS) entry which is preliminary data.</text>
</comment>
<dbReference type="OrthoDB" id="564646at2759"/>
<feature type="domain" description="Porphobilinogen deaminase N-terminal" evidence="6">
    <location>
        <begin position="1"/>
        <end position="176"/>
    </location>
</feature>
<comment type="similarity">
    <text evidence="2">Belongs to the HMBS family.</text>
</comment>
<dbReference type="GO" id="GO:0006783">
    <property type="term" value="P:heme biosynthetic process"/>
    <property type="evidence" value="ECO:0007669"/>
    <property type="project" value="TreeGrafter"/>
</dbReference>
<dbReference type="GO" id="GO:0004418">
    <property type="term" value="F:hydroxymethylbilane synthase activity"/>
    <property type="evidence" value="ECO:0007669"/>
    <property type="project" value="UniProtKB-EC"/>
</dbReference>
<evidence type="ECO:0000256" key="3">
    <source>
        <dbReference type="ARBA" id="ARBA00012655"/>
    </source>
</evidence>
<evidence type="ECO:0000256" key="1">
    <source>
        <dbReference type="ARBA" id="ARBA00001916"/>
    </source>
</evidence>
<keyword evidence="5" id="KW-0627">Porphyrin biosynthesis</keyword>
<evidence type="ECO:0000256" key="2">
    <source>
        <dbReference type="ARBA" id="ARBA00005638"/>
    </source>
</evidence>
<organism evidence="7 8">
    <name type="scientific">Eumeta variegata</name>
    <name type="common">Bagworm moth</name>
    <name type="synonym">Eumeta japonica</name>
    <dbReference type="NCBI Taxonomy" id="151549"/>
    <lineage>
        <taxon>Eukaryota</taxon>
        <taxon>Metazoa</taxon>
        <taxon>Ecdysozoa</taxon>
        <taxon>Arthropoda</taxon>
        <taxon>Hexapoda</taxon>
        <taxon>Insecta</taxon>
        <taxon>Pterygota</taxon>
        <taxon>Neoptera</taxon>
        <taxon>Endopterygota</taxon>
        <taxon>Lepidoptera</taxon>
        <taxon>Glossata</taxon>
        <taxon>Ditrysia</taxon>
        <taxon>Tineoidea</taxon>
        <taxon>Psychidae</taxon>
        <taxon>Oiketicinae</taxon>
        <taxon>Eumeta</taxon>
    </lineage>
</organism>
<reference evidence="7 8" key="1">
    <citation type="journal article" date="2019" name="Commun. Biol.">
        <title>The bagworm genome reveals a unique fibroin gene that provides high tensile strength.</title>
        <authorList>
            <person name="Kono N."/>
            <person name="Nakamura H."/>
            <person name="Ohtoshi R."/>
            <person name="Tomita M."/>
            <person name="Numata K."/>
            <person name="Arakawa K."/>
        </authorList>
    </citation>
    <scope>NUCLEOTIDE SEQUENCE [LARGE SCALE GENOMIC DNA]</scope>
</reference>
<dbReference type="Gene3D" id="3.40.190.10">
    <property type="entry name" value="Periplasmic binding protein-like II"/>
    <property type="match status" value="2"/>
</dbReference>
<protein>
    <recommendedName>
        <fullName evidence="3">hydroxymethylbilane synthase</fullName>
        <ecNumber evidence="3">2.5.1.61</ecNumber>
    </recommendedName>
</protein>
<dbReference type="PANTHER" id="PTHR11557:SF0">
    <property type="entry name" value="PORPHOBILINOGEN DEAMINASE"/>
    <property type="match status" value="1"/>
</dbReference>
<dbReference type="SUPFAM" id="SSF53850">
    <property type="entry name" value="Periplasmic binding protein-like II"/>
    <property type="match status" value="1"/>
</dbReference>
<accession>A0A4C2A9B4</accession>
<evidence type="ECO:0000256" key="4">
    <source>
        <dbReference type="ARBA" id="ARBA00022679"/>
    </source>
</evidence>